<dbReference type="InterPro" id="IPR011322">
    <property type="entry name" value="N-reg_PII-like_a/b"/>
</dbReference>
<dbReference type="Pfam" id="PF09413">
    <property type="entry name" value="DUF2007"/>
    <property type="match status" value="1"/>
</dbReference>
<protein>
    <recommendedName>
        <fullName evidence="1">DUF2007 domain-containing protein</fullName>
    </recommendedName>
</protein>
<evidence type="ECO:0000313" key="2">
    <source>
        <dbReference type="EMBL" id="GHC51065.1"/>
    </source>
</evidence>
<organism evidence="2 3">
    <name type="scientific">Roseibacillus persicicus</name>
    <dbReference type="NCBI Taxonomy" id="454148"/>
    <lineage>
        <taxon>Bacteria</taxon>
        <taxon>Pseudomonadati</taxon>
        <taxon>Verrucomicrobiota</taxon>
        <taxon>Verrucomicrobiia</taxon>
        <taxon>Verrucomicrobiales</taxon>
        <taxon>Verrucomicrobiaceae</taxon>
        <taxon>Roseibacillus</taxon>
    </lineage>
</organism>
<dbReference type="InterPro" id="IPR018551">
    <property type="entry name" value="DUF2007"/>
</dbReference>
<sequence length="108" mass="12223">MKELFRHHDHAKVGLLESILTEAGIEIFLRNRNLTMSGLSEIPIPEFYPAICVVNEEDEERALQIVSTFLEDEKRPLGEDWTCPSCKESVPDSMSECWNCQTAAEPVG</sequence>
<evidence type="ECO:0000259" key="1">
    <source>
        <dbReference type="Pfam" id="PF09413"/>
    </source>
</evidence>
<dbReference type="SUPFAM" id="SSF54913">
    <property type="entry name" value="GlnB-like"/>
    <property type="match status" value="1"/>
</dbReference>
<dbReference type="EMBL" id="BMXI01000006">
    <property type="protein sequence ID" value="GHC51065.1"/>
    <property type="molecule type" value="Genomic_DNA"/>
</dbReference>
<accession>A0A918WH46</accession>
<keyword evidence="3" id="KW-1185">Reference proteome</keyword>
<name>A0A918WH46_9BACT</name>
<dbReference type="Gene3D" id="3.30.70.790">
    <property type="entry name" value="UreE, C-terminal domain"/>
    <property type="match status" value="1"/>
</dbReference>
<evidence type="ECO:0000313" key="3">
    <source>
        <dbReference type="Proteomes" id="UP000644507"/>
    </source>
</evidence>
<dbReference type="Proteomes" id="UP000644507">
    <property type="component" value="Unassembled WGS sequence"/>
</dbReference>
<dbReference type="AlphaFoldDB" id="A0A918WH46"/>
<dbReference type="RefSeq" id="WP_189569461.1">
    <property type="nucleotide sequence ID" value="NZ_BMXI01000006.1"/>
</dbReference>
<reference evidence="2" key="2">
    <citation type="submission" date="2020-09" db="EMBL/GenBank/DDBJ databases">
        <authorList>
            <person name="Sun Q."/>
            <person name="Kim S."/>
        </authorList>
    </citation>
    <scope>NUCLEOTIDE SEQUENCE</scope>
    <source>
        <strain evidence="2">KCTC 12988</strain>
    </source>
</reference>
<proteinExistence type="predicted"/>
<gene>
    <name evidence="2" type="ORF">GCM10007100_16550</name>
</gene>
<reference evidence="2" key="1">
    <citation type="journal article" date="2014" name="Int. J. Syst. Evol. Microbiol.">
        <title>Complete genome sequence of Corynebacterium casei LMG S-19264T (=DSM 44701T), isolated from a smear-ripened cheese.</title>
        <authorList>
            <consortium name="US DOE Joint Genome Institute (JGI-PGF)"/>
            <person name="Walter F."/>
            <person name="Albersmeier A."/>
            <person name="Kalinowski J."/>
            <person name="Ruckert C."/>
        </authorList>
    </citation>
    <scope>NUCLEOTIDE SEQUENCE</scope>
    <source>
        <strain evidence="2">KCTC 12988</strain>
    </source>
</reference>
<comment type="caution">
    <text evidence="2">The sequence shown here is derived from an EMBL/GenBank/DDBJ whole genome shotgun (WGS) entry which is preliminary data.</text>
</comment>
<feature type="domain" description="DUF2007" evidence="1">
    <location>
        <begin position="1"/>
        <end position="66"/>
    </location>
</feature>